<dbReference type="Proteomes" id="UP001500456">
    <property type="component" value="Unassembled WGS sequence"/>
</dbReference>
<evidence type="ECO:0000313" key="1">
    <source>
        <dbReference type="EMBL" id="GAA4020201.1"/>
    </source>
</evidence>
<dbReference type="EMBL" id="BAAAZX010000029">
    <property type="protein sequence ID" value="GAA4020201.1"/>
    <property type="molecule type" value="Genomic_DNA"/>
</dbReference>
<dbReference type="Pfam" id="PF07592">
    <property type="entry name" value="DDE_Tnp_ISAZ013"/>
    <property type="match status" value="1"/>
</dbReference>
<dbReference type="NCBIfam" id="NF033519">
    <property type="entry name" value="transpos_ISAzo13"/>
    <property type="match status" value="1"/>
</dbReference>
<keyword evidence="2" id="KW-1185">Reference proteome</keyword>
<proteinExistence type="predicted"/>
<organism evidence="1 2">
    <name type="scientific">Streptomyces plumbiresistens</name>
    <dbReference type="NCBI Taxonomy" id="511811"/>
    <lineage>
        <taxon>Bacteria</taxon>
        <taxon>Bacillati</taxon>
        <taxon>Actinomycetota</taxon>
        <taxon>Actinomycetes</taxon>
        <taxon>Kitasatosporales</taxon>
        <taxon>Streptomycetaceae</taxon>
        <taxon>Streptomyces</taxon>
    </lineage>
</organism>
<accession>A0ABP7T2M1</accession>
<gene>
    <name evidence="1" type="ORF">GCM10022232_75960</name>
</gene>
<dbReference type="InterPro" id="IPR011518">
    <property type="entry name" value="Transposase_36"/>
</dbReference>
<protein>
    <recommendedName>
        <fullName evidence="3">Transposase</fullName>
    </recommendedName>
</protein>
<comment type="caution">
    <text evidence="1">The sequence shown here is derived from an EMBL/GenBank/DDBJ whole genome shotgun (WGS) entry which is preliminary data.</text>
</comment>
<evidence type="ECO:0000313" key="2">
    <source>
        <dbReference type="Proteomes" id="UP001500456"/>
    </source>
</evidence>
<name>A0ABP7T2M1_9ACTN</name>
<sequence length="230" mass="24749">MGRPEGIEAILAAKFQVLLPHLDERQRRLAIGAEARSLGHGGIRLVAAAAGVREGTVSRGMAELESGQAPLGRVRRSGGGRKKVTELDAGLRPALLALVEPDERGDPMSPLRWTTKSTRKLAAELTGQGHRVSVDTVAGLLREEGFSLQANAKTIEGAQHPDRDAQFRYLNEQARDHRDAGDPVISVDNSRIQTVYGGTTEIMKEIIGRDLAAGRETGRGNVTAKRHTAD</sequence>
<evidence type="ECO:0008006" key="3">
    <source>
        <dbReference type="Google" id="ProtNLM"/>
    </source>
</evidence>
<reference evidence="2" key="1">
    <citation type="journal article" date="2019" name="Int. J. Syst. Evol. Microbiol.">
        <title>The Global Catalogue of Microorganisms (GCM) 10K type strain sequencing project: providing services to taxonomists for standard genome sequencing and annotation.</title>
        <authorList>
            <consortium name="The Broad Institute Genomics Platform"/>
            <consortium name="The Broad Institute Genome Sequencing Center for Infectious Disease"/>
            <person name="Wu L."/>
            <person name="Ma J."/>
        </authorList>
    </citation>
    <scope>NUCLEOTIDE SEQUENCE [LARGE SCALE GENOMIC DNA]</scope>
    <source>
        <strain evidence="2">JCM 16924</strain>
    </source>
</reference>